<protein>
    <submittedName>
        <fullName evidence="2">Uncharacterized protein</fullName>
    </submittedName>
</protein>
<keyword evidence="1" id="KW-0812">Transmembrane</keyword>
<accession>A0A7R6PFK8</accession>
<organism evidence="2 3">
    <name type="scientific">Thermotomaculum hydrothermale</name>
    <dbReference type="NCBI Taxonomy" id="981385"/>
    <lineage>
        <taxon>Bacteria</taxon>
        <taxon>Pseudomonadati</taxon>
        <taxon>Acidobacteriota</taxon>
        <taxon>Holophagae</taxon>
        <taxon>Thermotomaculales</taxon>
        <taxon>Thermotomaculaceae</taxon>
        <taxon>Thermotomaculum</taxon>
    </lineage>
</organism>
<keyword evidence="1" id="KW-0472">Membrane</keyword>
<gene>
    <name evidence="2" type="ORF">TTHT_1307</name>
</gene>
<keyword evidence="3" id="KW-1185">Reference proteome</keyword>
<proteinExistence type="predicted"/>
<reference evidence="2 3" key="1">
    <citation type="journal article" date="2012" name="Extremophiles">
        <title>Thermotomaculum hydrothermale gen. nov., sp. nov., a novel heterotrophic thermophile within the phylum Acidobacteria from a deep-sea hydrothermal vent chimney in the Southern Okinawa Trough.</title>
        <authorList>
            <person name="Izumi H."/>
            <person name="Nunoura T."/>
            <person name="Miyazaki M."/>
            <person name="Mino S."/>
            <person name="Toki T."/>
            <person name="Takai K."/>
            <person name="Sako Y."/>
            <person name="Sawabe T."/>
            <person name="Nakagawa S."/>
        </authorList>
    </citation>
    <scope>NUCLEOTIDE SEQUENCE [LARGE SCALE GENOMIC DNA]</scope>
    <source>
        <strain evidence="2 3">AC55</strain>
    </source>
</reference>
<dbReference type="KEGG" id="thyd:TTHT_1307"/>
<dbReference type="AlphaFoldDB" id="A0A7R6PFK8"/>
<feature type="transmembrane region" description="Helical" evidence="1">
    <location>
        <begin position="16"/>
        <end position="37"/>
    </location>
</feature>
<name>A0A7R6PFK8_9BACT</name>
<dbReference type="EMBL" id="AP017470">
    <property type="protein sequence ID" value="BBB32824.1"/>
    <property type="molecule type" value="Genomic_DNA"/>
</dbReference>
<evidence type="ECO:0000256" key="1">
    <source>
        <dbReference type="SAM" id="Phobius"/>
    </source>
</evidence>
<keyword evidence="1" id="KW-1133">Transmembrane helix</keyword>
<feature type="transmembrane region" description="Helical" evidence="1">
    <location>
        <begin position="68"/>
        <end position="88"/>
    </location>
</feature>
<sequence>MGRRKQYFIDRKFQKRFLIMFGVVVFFIAVLNFWFYYFKLLPSLDNLLFKSHFRFDNLILYFRKRFEFFFIFSSLFLISLIILVYSYFRLKIEKFFKRFESIICKLIEMKEPIDKIDSQLPEEFEDIPYAMEDLIKEILRNREKQKKILGHIQKFFQ</sequence>
<evidence type="ECO:0000313" key="3">
    <source>
        <dbReference type="Proteomes" id="UP000595564"/>
    </source>
</evidence>
<evidence type="ECO:0000313" key="2">
    <source>
        <dbReference type="EMBL" id="BBB32824.1"/>
    </source>
</evidence>
<dbReference type="RefSeq" id="WP_201327127.1">
    <property type="nucleotide sequence ID" value="NZ_AP017470.1"/>
</dbReference>
<dbReference type="Proteomes" id="UP000595564">
    <property type="component" value="Chromosome"/>
</dbReference>